<proteinExistence type="predicted"/>
<keyword evidence="3" id="KW-1185">Reference proteome</keyword>
<name>A0ABT7SSI1_9ALTE</name>
<dbReference type="Proteomes" id="UP001234343">
    <property type="component" value="Unassembled WGS sequence"/>
</dbReference>
<dbReference type="Pfam" id="PF07963">
    <property type="entry name" value="N_methyl"/>
    <property type="match status" value="1"/>
</dbReference>
<feature type="transmembrane region" description="Helical" evidence="1">
    <location>
        <begin position="7"/>
        <end position="30"/>
    </location>
</feature>
<keyword evidence="1" id="KW-1133">Transmembrane helix</keyword>
<evidence type="ECO:0000313" key="3">
    <source>
        <dbReference type="Proteomes" id="UP001234343"/>
    </source>
</evidence>
<keyword evidence="1" id="KW-0812">Transmembrane</keyword>
<comment type="caution">
    <text evidence="2">The sequence shown here is derived from an EMBL/GenBank/DDBJ whole genome shotgun (WGS) entry which is preliminary data.</text>
</comment>
<evidence type="ECO:0000256" key="1">
    <source>
        <dbReference type="SAM" id="Phobius"/>
    </source>
</evidence>
<organism evidence="2 3">
    <name type="scientific">Alteromonas arenosi</name>
    <dbReference type="NCBI Taxonomy" id="3055817"/>
    <lineage>
        <taxon>Bacteria</taxon>
        <taxon>Pseudomonadati</taxon>
        <taxon>Pseudomonadota</taxon>
        <taxon>Gammaproteobacteria</taxon>
        <taxon>Alteromonadales</taxon>
        <taxon>Alteromonadaceae</taxon>
        <taxon>Alteromonas/Salinimonas group</taxon>
        <taxon>Alteromonas</taxon>
    </lineage>
</organism>
<dbReference type="InterPro" id="IPR012902">
    <property type="entry name" value="N_methyl_site"/>
</dbReference>
<reference evidence="2 3" key="1">
    <citation type="submission" date="2023-06" db="EMBL/GenBank/DDBJ databases">
        <title>Alteromonas sp. ASW11-36 isolated from intertidal sand.</title>
        <authorList>
            <person name="Li Y."/>
        </authorList>
    </citation>
    <scope>NUCLEOTIDE SEQUENCE [LARGE SCALE GENOMIC DNA]</scope>
    <source>
        <strain evidence="2 3">ASW11-36</strain>
    </source>
</reference>
<dbReference type="RefSeq" id="WP_289363044.1">
    <property type="nucleotide sequence ID" value="NZ_JAUCBP010000001.1"/>
</dbReference>
<protein>
    <submittedName>
        <fullName evidence="2">Type II secretion system protein</fullName>
    </submittedName>
</protein>
<evidence type="ECO:0000313" key="2">
    <source>
        <dbReference type="EMBL" id="MDM7859136.1"/>
    </source>
</evidence>
<keyword evidence="1" id="KW-0472">Membrane</keyword>
<sequence length="284" mass="31121">MRKVSGFTLIELITTLVILTIVSIGISGFIRSSMGIFADVTEREQLLSDSRFVIERLTRDIRNAVPSSVRVAGNSNVHCLQLVPIDYSTFYLSAPILPSTDTTLEVVEMGDIEGNAYVPAGFGTFAVIFPTRTQDVYDPSQGRRQDVLACSDGGVDASCGTLDDPDNKAQITVDEAFATTSPADRVYFASFAHSYCVRNGGVYFYRTETSPTQPVFTAGGEIMAEFVDNQLSSNPRSQSAGSDDPFRIFDASLLSNASVQIRLRFERNDEVLNYNHEVHVTNVP</sequence>
<dbReference type="EMBL" id="JAUCBP010000001">
    <property type="protein sequence ID" value="MDM7859136.1"/>
    <property type="molecule type" value="Genomic_DNA"/>
</dbReference>
<dbReference type="NCBIfam" id="TIGR02532">
    <property type="entry name" value="IV_pilin_GFxxxE"/>
    <property type="match status" value="1"/>
</dbReference>
<gene>
    <name evidence="2" type="ORF">QTP81_00780</name>
</gene>
<accession>A0ABT7SSI1</accession>
<dbReference type="PROSITE" id="PS00409">
    <property type="entry name" value="PROKAR_NTER_METHYL"/>
    <property type="match status" value="1"/>
</dbReference>